<dbReference type="InterPro" id="IPR023214">
    <property type="entry name" value="HAD_sf"/>
</dbReference>
<dbReference type="InterPro" id="IPR059000">
    <property type="entry name" value="ATPase_P-type_domA"/>
</dbReference>
<organism evidence="10 11">
    <name type="scientific">Rhizoclosmatium globosum</name>
    <dbReference type="NCBI Taxonomy" id="329046"/>
    <lineage>
        <taxon>Eukaryota</taxon>
        <taxon>Fungi</taxon>
        <taxon>Fungi incertae sedis</taxon>
        <taxon>Chytridiomycota</taxon>
        <taxon>Chytridiomycota incertae sedis</taxon>
        <taxon>Chytridiomycetes</taxon>
        <taxon>Chytridiales</taxon>
        <taxon>Chytriomycetaceae</taxon>
        <taxon>Rhizoclosmatium</taxon>
    </lineage>
</organism>
<sequence length="846" mass="92505">MSPSSNKNSNEFLVADKTPGVSIVARESNAPKPLTFQQRMKPELEEQRQEASAVIVNYASLQIDAVLQRLSVDAEERILQYGPNKMTAGKAPTWYEILFKAVTHPFQILLIVLAVSHVSIPGNQDYRPFAYLMFMFTFAAVIGFVQEMRSTSAAAQLLAMYKTHVSAFRRKDRDSPAELVKLERSEIVPGDIIQLNAGTVFPGDCIIISANDLMVGESSLTGESAPVEKFAGPVDNSNGLLECANIGLSGTNVQSGVGKAVVVNTGDRTFISGVAAELSGSSGPTAYDRVEWITAYEFGIATACGVVPEMLPVIVNANLIKGAMSLVKRKAIVKKMSSIQNIGSMDVLCSDKTGTLTKDEIVLIKSVGADGNETSTPLRYGYINSHFQKVSRTNFGSISSVTDSYDLVAEIPFDFERRCMSVIVSKKAEIDKVTLVCKGAVEEILAHSSHYIDQHGIQQILDIKKIAQVTEIINEMNADGLRVLDTFSKTDEFNMIFHGCLAFLDPPKESSIEAIKELNALQVSVKVLTGDNLKVSVKICRDVGIPVEHVYGGHDLEAMTDVQFADAARKGTVFAKLSPAQKRRIVACLQDQGRCVGFLGDGINDALALKCADVGISVDEATDVAKEAADIILLEKSLLILSHAVRTGRTVFGNVTKYLKLACSANMGNVFSLLMASLWFPTFQPISALMILTINMLYNISQISLPWDTVDDSFIAEPRNWDIKDLVIFMSVFGPVSMLFKAINFSVYLYYWNWQMCLIAQTVIVHLIRTEKIPFFQSTASPVVLIMTTVVAIVGVCLQYTPIGEGFGMAPIPSLQYAFVAMNVALYVIGVAIVKQIYIKVYGRWL</sequence>
<evidence type="ECO:0000313" key="11">
    <source>
        <dbReference type="Proteomes" id="UP000193642"/>
    </source>
</evidence>
<dbReference type="InterPro" id="IPR006068">
    <property type="entry name" value="ATPase_P-typ_cation-transptr_C"/>
</dbReference>
<dbReference type="Proteomes" id="UP000193642">
    <property type="component" value="Unassembled WGS sequence"/>
</dbReference>
<evidence type="ECO:0000256" key="4">
    <source>
        <dbReference type="ARBA" id="ARBA00022840"/>
    </source>
</evidence>
<dbReference type="SMART" id="SM00831">
    <property type="entry name" value="Cation_ATPase_N"/>
    <property type="match status" value="1"/>
</dbReference>
<dbReference type="STRING" id="329046.A0A1Y2C2X6"/>
<protein>
    <submittedName>
        <fullName evidence="10">P-type 2 magnesium transport ATPase</fullName>
    </submittedName>
</protein>
<dbReference type="GO" id="GO:0030001">
    <property type="term" value="P:metal ion transport"/>
    <property type="evidence" value="ECO:0007669"/>
    <property type="project" value="UniProtKB-ARBA"/>
</dbReference>
<feature type="domain" description="Cation-transporting P-type ATPase N-terminal" evidence="9">
    <location>
        <begin position="57"/>
        <end position="117"/>
    </location>
</feature>
<gene>
    <name evidence="10" type="ORF">BCR33DRAFT_719005</name>
</gene>
<accession>A0A1Y2C2X6</accession>
<keyword evidence="3" id="KW-0547">Nucleotide-binding</keyword>
<keyword evidence="6 8" id="KW-1133">Transmembrane helix</keyword>
<dbReference type="InterPro" id="IPR001757">
    <property type="entry name" value="P_typ_ATPase"/>
</dbReference>
<evidence type="ECO:0000256" key="8">
    <source>
        <dbReference type="SAM" id="Phobius"/>
    </source>
</evidence>
<dbReference type="Pfam" id="PF00690">
    <property type="entry name" value="Cation_ATPase_N"/>
    <property type="match status" value="1"/>
</dbReference>
<evidence type="ECO:0000259" key="9">
    <source>
        <dbReference type="SMART" id="SM00831"/>
    </source>
</evidence>
<dbReference type="EMBL" id="MCGO01000032">
    <property type="protein sequence ID" value="ORY41403.1"/>
    <property type="molecule type" value="Genomic_DNA"/>
</dbReference>
<name>A0A1Y2C2X6_9FUNG</name>
<evidence type="ECO:0000313" key="10">
    <source>
        <dbReference type="EMBL" id="ORY41403.1"/>
    </source>
</evidence>
<keyword evidence="5" id="KW-1278">Translocase</keyword>
<dbReference type="GO" id="GO:0016020">
    <property type="term" value="C:membrane"/>
    <property type="evidence" value="ECO:0007669"/>
    <property type="project" value="UniProtKB-SubCell"/>
</dbReference>
<dbReference type="Gene3D" id="3.40.50.1000">
    <property type="entry name" value="HAD superfamily/HAD-like"/>
    <property type="match status" value="1"/>
</dbReference>
<evidence type="ECO:0000256" key="1">
    <source>
        <dbReference type="ARBA" id="ARBA00004141"/>
    </source>
</evidence>
<dbReference type="InterPro" id="IPR018303">
    <property type="entry name" value="ATPase_P-typ_P_site"/>
</dbReference>
<dbReference type="SUPFAM" id="SSF81653">
    <property type="entry name" value="Calcium ATPase, transduction domain A"/>
    <property type="match status" value="1"/>
</dbReference>
<dbReference type="PRINTS" id="PR00119">
    <property type="entry name" value="CATATPASE"/>
</dbReference>
<evidence type="ECO:0000256" key="7">
    <source>
        <dbReference type="ARBA" id="ARBA00023136"/>
    </source>
</evidence>
<keyword evidence="7 8" id="KW-0472">Membrane</keyword>
<dbReference type="SFLD" id="SFLDG00002">
    <property type="entry name" value="C1.7:_P-type_atpase_like"/>
    <property type="match status" value="1"/>
</dbReference>
<comment type="caution">
    <text evidence="10">The sequence shown here is derived from an EMBL/GenBank/DDBJ whole genome shotgun (WGS) entry which is preliminary data.</text>
</comment>
<dbReference type="NCBIfam" id="TIGR01494">
    <property type="entry name" value="ATPase_P-type"/>
    <property type="match status" value="2"/>
</dbReference>
<evidence type="ECO:0000256" key="2">
    <source>
        <dbReference type="ARBA" id="ARBA00022692"/>
    </source>
</evidence>
<dbReference type="Gene3D" id="3.40.1110.10">
    <property type="entry name" value="Calcium-transporting ATPase, cytoplasmic domain N"/>
    <property type="match status" value="1"/>
</dbReference>
<dbReference type="PANTHER" id="PTHR42861">
    <property type="entry name" value="CALCIUM-TRANSPORTING ATPASE"/>
    <property type="match status" value="1"/>
</dbReference>
<dbReference type="InterPro" id="IPR044492">
    <property type="entry name" value="P_typ_ATPase_HD_dom"/>
</dbReference>
<keyword evidence="2 8" id="KW-0812">Transmembrane</keyword>
<feature type="transmembrane region" description="Helical" evidence="8">
    <location>
        <begin position="815"/>
        <end position="834"/>
    </location>
</feature>
<comment type="subcellular location">
    <subcellularLocation>
        <location evidence="1">Membrane</location>
        <topology evidence="1">Multi-pass membrane protein</topology>
    </subcellularLocation>
</comment>
<dbReference type="Gene3D" id="2.70.150.10">
    <property type="entry name" value="Calcium-transporting ATPase, cytoplasmic transduction domain A"/>
    <property type="match status" value="1"/>
</dbReference>
<dbReference type="InterPro" id="IPR023298">
    <property type="entry name" value="ATPase_P-typ_TM_dom_sf"/>
</dbReference>
<dbReference type="InterPro" id="IPR008250">
    <property type="entry name" value="ATPase_P-typ_transduc_dom_A_sf"/>
</dbReference>
<reference evidence="10 11" key="1">
    <citation type="submission" date="2016-07" db="EMBL/GenBank/DDBJ databases">
        <title>Pervasive Adenine N6-methylation of Active Genes in Fungi.</title>
        <authorList>
            <consortium name="DOE Joint Genome Institute"/>
            <person name="Mondo S.J."/>
            <person name="Dannebaum R.O."/>
            <person name="Kuo R.C."/>
            <person name="Labutti K."/>
            <person name="Haridas S."/>
            <person name="Kuo A."/>
            <person name="Salamov A."/>
            <person name="Ahrendt S.R."/>
            <person name="Lipzen A."/>
            <person name="Sullivan W."/>
            <person name="Andreopoulos W.B."/>
            <person name="Clum A."/>
            <person name="Lindquist E."/>
            <person name="Daum C."/>
            <person name="Ramamoorthy G.K."/>
            <person name="Gryganskyi A."/>
            <person name="Culley D."/>
            <person name="Magnuson J.K."/>
            <person name="James T.Y."/>
            <person name="O'Malley M.A."/>
            <person name="Stajich J.E."/>
            <person name="Spatafora J.W."/>
            <person name="Visel A."/>
            <person name="Grigoriev I.V."/>
        </authorList>
    </citation>
    <scope>NUCLEOTIDE SEQUENCE [LARGE SCALE GENOMIC DNA]</scope>
    <source>
        <strain evidence="10 11">JEL800</strain>
    </source>
</reference>
<feature type="transmembrane region" description="Helical" evidence="8">
    <location>
        <begin position="726"/>
        <end position="743"/>
    </location>
</feature>
<evidence type="ECO:0000256" key="3">
    <source>
        <dbReference type="ARBA" id="ARBA00022741"/>
    </source>
</evidence>
<dbReference type="Pfam" id="PF00122">
    <property type="entry name" value="E1-E2_ATPase"/>
    <property type="match status" value="1"/>
</dbReference>
<dbReference type="Pfam" id="PF13246">
    <property type="entry name" value="Cation_ATPase"/>
    <property type="match status" value="1"/>
</dbReference>
<dbReference type="GO" id="GO:0005524">
    <property type="term" value="F:ATP binding"/>
    <property type="evidence" value="ECO:0007669"/>
    <property type="project" value="UniProtKB-KW"/>
</dbReference>
<dbReference type="SFLD" id="SFLDS00003">
    <property type="entry name" value="Haloacid_Dehalogenase"/>
    <property type="match status" value="1"/>
</dbReference>
<dbReference type="PRINTS" id="PR00120">
    <property type="entry name" value="HATPASE"/>
</dbReference>
<evidence type="ECO:0000256" key="5">
    <source>
        <dbReference type="ARBA" id="ARBA00022967"/>
    </source>
</evidence>
<dbReference type="Gene3D" id="1.20.1110.10">
    <property type="entry name" value="Calcium-transporting ATPase, transmembrane domain"/>
    <property type="match status" value="1"/>
</dbReference>
<dbReference type="InterPro" id="IPR036412">
    <property type="entry name" value="HAD-like_sf"/>
</dbReference>
<evidence type="ECO:0000256" key="6">
    <source>
        <dbReference type="ARBA" id="ARBA00022989"/>
    </source>
</evidence>
<feature type="transmembrane region" description="Helical" evidence="8">
    <location>
        <begin position="97"/>
        <end position="120"/>
    </location>
</feature>
<dbReference type="InterPro" id="IPR023299">
    <property type="entry name" value="ATPase_P-typ_cyto_dom_N"/>
</dbReference>
<dbReference type="PROSITE" id="PS00154">
    <property type="entry name" value="ATPASE_E1_E2"/>
    <property type="match status" value="1"/>
</dbReference>
<keyword evidence="4" id="KW-0067">ATP-binding</keyword>
<feature type="transmembrane region" description="Helical" evidence="8">
    <location>
        <begin position="780"/>
        <end position="803"/>
    </location>
</feature>
<keyword evidence="11" id="KW-1185">Reference proteome</keyword>
<dbReference type="SUPFAM" id="SSF56784">
    <property type="entry name" value="HAD-like"/>
    <property type="match status" value="1"/>
</dbReference>
<dbReference type="SUPFAM" id="SSF81665">
    <property type="entry name" value="Calcium ATPase, transmembrane domain M"/>
    <property type="match status" value="1"/>
</dbReference>
<proteinExistence type="predicted"/>
<dbReference type="InterPro" id="IPR004014">
    <property type="entry name" value="ATPase_P-typ_cation-transptr_N"/>
</dbReference>
<dbReference type="OrthoDB" id="158672at2759"/>
<dbReference type="AlphaFoldDB" id="A0A1Y2C2X6"/>
<dbReference type="GO" id="GO:0016887">
    <property type="term" value="F:ATP hydrolysis activity"/>
    <property type="evidence" value="ECO:0007669"/>
    <property type="project" value="InterPro"/>
</dbReference>
<feature type="transmembrane region" description="Helical" evidence="8">
    <location>
        <begin position="126"/>
        <end position="145"/>
    </location>
</feature>
<dbReference type="Pfam" id="PF00689">
    <property type="entry name" value="Cation_ATPase_C"/>
    <property type="match status" value="1"/>
</dbReference>
<dbReference type="SFLD" id="SFLDF00027">
    <property type="entry name" value="p-type_atpase"/>
    <property type="match status" value="1"/>
</dbReference>